<evidence type="ECO:0000256" key="3">
    <source>
        <dbReference type="ARBA" id="ARBA00022833"/>
    </source>
</evidence>
<dbReference type="Proteomes" id="UP000518752">
    <property type="component" value="Unassembled WGS sequence"/>
</dbReference>
<keyword evidence="3" id="KW-0862">Zinc</keyword>
<evidence type="ECO:0000259" key="6">
    <source>
        <dbReference type="PROSITE" id="PS50089"/>
    </source>
</evidence>
<evidence type="ECO:0000256" key="5">
    <source>
        <dbReference type="SAM" id="MobiDB-lite"/>
    </source>
</evidence>
<dbReference type="Pfam" id="PF13639">
    <property type="entry name" value="zf-RING_2"/>
    <property type="match status" value="1"/>
</dbReference>
<dbReference type="Gene3D" id="3.30.40.10">
    <property type="entry name" value="Zinc/RING finger domain, C3HC4 (zinc finger)"/>
    <property type="match status" value="1"/>
</dbReference>
<dbReference type="PROSITE" id="PS50089">
    <property type="entry name" value="ZF_RING_2"/>
    <property type="match status" value="1"/>
</dbReference>
<dbReference type="GO" id="GO:0008270">
    <property type="term" value="F:zinc ion binding"/>
    <property type="evidence" value="ECO:0007669"/>
    <property type="project" value="UniProtKB-KW"/>
</dbReference>
<feature type="compositionally biased region" description="Low complexity" evidence="5">
    <location>
        <begin position="315"/>
        <end position="332"/>
    </location>
</feature>
<dbReference type="SMART" id="SM00184">
    <property type="entry name" value="RING"/>
    <property type="match status" value="1"/>
</dbReference>
<organism evidence="7 8">
    <name type="scientific">Collybiopsis confluens</name>
    <dbReference type="NCBI Taxonomy" id="2823264"/>
    <lineage>
        <taxon>Eukaryota</taxon>
        <taxon>Fungi</taxon>
        <taxon>Dikarya</taxon>
        <taxon>Basidiomycota</taxon>
        <taxon>Agaricomycotina</taxon>
        <taxon>Agaricomycetes</taxon>
        <taxon>Agaricomycetidae</taxon>
        <taxon>Agaricales</taxon>
        <taxon>Marasmiineae</taxon>
        <taxon>Omphalotaceae</taxon>
        <taxon>Collybiopsis</taxon>
    </lineage>
</organism>
<dbReference type="PANTHER" id="PTHR15710">
    <property type="entry name" value="E3 UBIQUITIN-PROTEIN LIGASE PRAJA"/>
    <property type="match status" value="1"/>
</dbReference>
<evidence type="ECO:0000313" key="7">
    <source>
        <dbReference type="EMBL" id="KAF5393633.1"/>
    </source>
</evidence>
<feature type="region of interest" description="Disordered" evidence="5">
    <location>
        <begin position="315"/>
        <end position="385"/>
    </location>
</feature>
<feature type="compositionally biased region" description="Basic and acidic residues" evidence="5">
    <location>
        <begin position="335"/>
        <end position="348"/>
    </location>
</feature>
<keyword evidence="1" id="KW-0479">Metal-binding</keyword>
<gene>
    <name evidence="7" type="ORF">D9757_000053</name>
</gene>
<feature type="region of interest" description="Disordered" evidence="5">
    <location>
        <begin position="130"/>
        <end position="152"/>
    </location>
</feature>
<evidence type="ECO:0000256" key="2">
    <source>
        <dbReference type="ARBA" id="ARBA00022771"/>
    </source>
</evidence>
<dbReference type="EMBL" id="JAACJN010000001">
    <property type="protein sequence ID" value="KAF5393633.1"/>
    <property type="molecule type" value="Genomic_DNA"/>
</dbReference>
<dbReference type="InterPro" id="IPR013083">
    <property type="entry name" value="Znf_RING/FYVE/PHD"/>
</dbReference>
<evidence type="ECO:0000313" key="8">
    <source>
        <dbReference type="Proteomes" id="UP000518752"/>
    </source>
</evidence>
<keyword evidence="2 4" id="KW-0863">Zinc-finger</keyword>
<dbReference type="InterPro" id="IPR001841">
    <property type="entry name" value="Znf_RING"/>
</dbReference>
<feature type="region of interest" description="Disordered" evidence="5">
    <location>
        <begin position="55"/>
        <end position="82"/>
    </location>
</feature>
<evidence type="ECO:0000256" key="1">
    <source>
        <dbReference type="ARBA" id="ARBA00022723"/>
    </source>
</evidence>
<evidence type="ECO:0000256" key="4">
    <source>
        <dbReference type="PROSITE-ProRule" id="PRU00175"/>
    </source>
</evidence>
<reference evidence="7 8" key="1">
    <citation type="journal article" date="2020" name="ISME J.">
        <title>Uncovering the hidden diversity of litter-decomposition mechanisms in mushroom-forming fungi.</title>
        <authorList>
            <person name="Floudas D."/>
            <person name="Bentzer J."/>
            <person name="Ahren D."/>
            <person name="Johansson T."/>
            <person name="Persson P."/>
            <person name="Tunlid A."/>
        </authorList>
    </citation>
    <scope>NUCLEOTIDE SEQUENCE [LARGE SCALE GENOMIC DNA]</scope>
    <source>
        <strain evidence="7 8">CBS 406.79</strain>
    </source>
</reference>
<accession>A0A8H5I1X3</accession>
<proteinExistence type="predicted"/>
<name>A0A8H5I1X3_9AGAR</name>
<dbReference type="SUPFAM" id="SSF57850">
    <property type="entry name" value="RING/U-box"/>
    <property type="match status" value="1"/>
</dbReference>
<dbReference type="AlphaFoldDB" id="A0A8H5I1X3"/>
<sequence length="651" mass="70260">MILQRVSPESSGCAICWENLLEADGEYLKRGAEENKKTIEDGAKVDDIEPILKYGSQATGGSTESSLSSQSSQDSPLKTHIPKRPRIVTLPCTHVFHADCLIPWFTRPNQTTCPTCRFNIDPDNLTRGTGARRAAPSAGVGGESAAVTPGDDLTTRDSWMADPFSIGPGASDEYLFPGATASIGLFRVVGGADGGDTVVPILSTPIGSSNPSGSPVSSSVNDEVEIRGEQKIASSVSYTNSTYWRPDLPLNETASISSNIQREDLFYSNAPRLPMARDESIPPSAEPSNVTEEQLRSFVQTILGRLFNAEAIITGSPPASSTISPPSSDGSAPNDNRDPRAEHHREPVDGFVTIGFDFVIGPNPRPPEARQAHGSSAIGRERGFNTEHRPSLFERMALGTRPPAHSSNEFDATFSVDHSGPLRETGRSVETSNLFEPNASASINQADPPHSFSFLDPAIISATSRLRETTTGGHSRRPPPRVSNYISSMLGTTNSVPGTHPQRVNVPSERRQWIPPPPGLSLRQTIEKREREAGMRCWDVSCGVGPVDEDPFVTASGDQRRQVMIRRVAATAPQEGDLKGKGKGKPAERQYACDHSFHPSCLVSAQRASLNGFQEVIAEDGKYLEVSCTVCRTPGMLPKEDWEDGVRALEI</sequence>
<feature type="compositionally biased region" description="Low complexity" evidence="5">
    <location>
        <begin position="62"/>
        <end position="75"/>
    </location>
</feature>
<protein>
    <recommendedName>
        <fullName evidence="6">RING-type domain-containing protein</fullName>
    </recommendedName>
</protein>
<dbReference type="OrthoDB" id="8062037at2759"/>
<feature type="domain" description="RING-type" evidence="6">
    <location>
        <begin position="13"/>
        <end position="117"/>
    </location>
</feature>
<comment type="caution">
    <text evidence="7">The sequence shown here is derived from an EMBL/GenBank/DDBJ whole genome shotgun (WGS) entry which is preliminary data.</text>
</comment>
<keyword evidence="8" id="KW-1185">Reference proteome</keyword>